<protein>
    <submittedName>
        <fullName evidence="1">Uncharacterized protein</fullName>
    </submittedName>
</protein>
<evidence type="ECO:0000313" key="1">
    <source>
        <dbReference type="EMBL" id="SVA76638.1"/>
    </source>
</evidence>
<name>A0A381YHT1_9ZZZZ</name>
<proteinExistence type="predicted"/>
<sequence length="37" mass="4197">MHPHKTINYAEQLLCTLPKSLLGDEVCLSSQEENQLL</sequence>
<reference evidence="1" key="1">
    <citation type="submission" date="2018-05" db="EMBL/GenBank/DDBJ databases">
        <authorList>
            <person name="Lanie J.A."/>
            <person name="Ng W.-L."/>
            <person name="Kazmierczak K.M."/>
            <person name="Andrzejewski T.M."/>
            <person name="Davidsen T.M."/>
            <person name="Wayne K.J."/>
            <person name="Tettelin H."/>
            <person name="Glass J.I."/>
            <person name="Rusch D."/>
            <person name="Podicherti R."/>
            <person name="Tsui H.-C.T."/>
            <person name="Winkler M.E."/>
        </authorList>
    </citation>
    <scope>NUCLEOTIDE SEQUENCE</scope>
</reference>
<dbReference type="AlphaFoldDB" id="A0A381YHT1"/>
<accession>A0A381YHT1</accession>
<dbReference type="EMBL" id="UINC01018278">
    <property type="protein sequence ID" value="SVA76638.1"/>
    <property type="molecule type" value="Genomic_DNA"/>
</dbReference>
<gene>
    <name evidence="1" type="ORF">METZ01_LOCUS129492</name>
</gene>
<organism evidence="1">
    <name type="scientific">marine metagenome</name>
    <dbReference type="NCBI Taxonomy" id="408172"/>
    <lineage>
        <taxon>unclassified sequences</taxon>
        <taxon>metagenomes</taxon>
        <taxon>ecological metagenomes</taxon>
    </lineage>
</organism>